<proteinExistence type="predicted"/>
<feature type="domain" description="Glycosyltransferase subfamily 4-like N-terminal" evidence="4">
    <location>
        <begin position="11"/>
        <end position="180"/>
    </location>
</feature>
<keyword evidence="2" id="KW-0808">Transferase</keyword>
<gene>
    <name evidence="5" type="ORF">BG844_21870</name>
</gene>
<comment type="caution">
    <text evidence="5">The sequence shown here is derived from an EMBL/GenBank/DDBJ whole genome shotgun (WGS) entry which is preliminary data.</text>
</comment>
<dbReference type="AlphaFoldDB" id="A0A1K0G4N0"/>
<dbReference type="CDD" id="cd03801">
    <property type="entry name" value="GT4_PimA-like"/>
    <property type="match status" value="1"/>
</dbReference>
<dbReference type="InterPro" id="IPR001296">
    <property type="entry name" value="Glyco_trans_1"/>
</dbReference>
<dbReference type="GO" id="GO:1901137">
    <property type="term" value="P:carbohydrate derivative biosynthetic process"/>
    <property type="evidence" value="ECO:0007669"/>
    <property type="project" value="UniProtKB-ARBA"/>
</dbReference>
<feature type="domain" description="Glycosyl transferase family 1" evidence="3">
    <location>
        <begin position="195"/>
        <end position="353"/>
    </location>
</feature>
<accession>A0A1K0G4N0</accession>
<evidence type="ECO:0000313" key="5">
    <source>
        <dbReference type="EMBL" id="OJF12242.1"/>
    </source>
</evidence>
<dbReference type="PANTHER" id="PTHR45947">
    <property type="entry name" value="SULFOQUINOVOSYL TRANSFERASE SQD2"/>
    <property type="match status" value="1"/>
</dbReference>
<protein>
    <recommendedName>
        <fullName evidence="7">Glycosyltransferase involved in cell wall biosynthesis</fullName>
    </recommendedName>
</protein>
<dbReference type="InterPro" id="IPR050194">
    <property type="entry name" value="Glycosyltransferase_grp1"/>
</dbReference>
<dbReference type="InterPro" id="IPR028098">
    <property type="entry name" value="Glyco_trans_4-like_N"/>
</dbReference>
<sequence>MVLDQAVGVWGAQAYLLRMAPRLARHGVEMTLAGPPELDLAQAWKAAGLPHIALPLPIVRSVRSDGHRGRLSARAMLREGAQLWRTRALIRDAITSSGCDAVHANGHAIHLDAALAARAAGRPAVLHLHEEMPHRFGAVLRAAAVRTADASVAVSRAVAAGLSLRTRSRVTVIANGVDTAIFRPGAADAGVRAGLGAAPDDVLVVAVTRIDPDKRIEDIITAMTPHRGRPGWHLAIVGVTSSYPEYARQMRELARETLGSQVTFAGRRSDVADIFRAADVLVHAGLVEGMPLGMLEAQACGVPVVGYRVAGVPEAVVDGGTGLLAPAGDVAALRRHLSALLADCELRTRLGAGGIAHVQRRHTLDGQIVSYVRLLDELLGRTSGRTATARRLAGRPS</sequence>
<dbReference type="SUPFAM" id="SSF53756">
    <property type="entry name" value="UDP-Glycosyltransferase/glycogen phosphorylase"/>
    <property type="match status" value="1"/>
</dbReference>
<evidence type="ECO:0000313" key="6">
    <source>
        <dbReference type="Proteomes" id="UP000182486"/>
    </source>
</evidence>
<evidence type="ECO:0000256" key="1">
    <source>
        <dbReference type="ARBA" id="ARBA00022676"/>
    </source>
</evidence>
<keyword evidence="6" id="KW-1185">Reference proteome</keyword>
<name>A0A1K0G4N0_9ACTN</name>
<dbReference type="Pfam" id="PF13439">
    <property type="entry name" value="Glyco_transf_4"/>
    <property type="match status" value="1"/>
</dbReference>
<dbReference type="GO" id="GO:0016758">
    <property type="term" value="F:hexosyltransferase activity"/>
    <property type="evidence" value="ECO:0007669"/>
    <property type="project" value="TreeGrafter"/>
</dbReference>
<organism evidence="5 6">
    <name type="scientific">Couchioplanes caeruleus subsp. caeruleus</name>
    <dbReference type="NCBI Taxonomy" id="56427"/>
    <lineage>
        <taxon>Bacteria</taxon>
        <taxon>Bacillati</taxon>
        <taxon>Actinomycetota</taxon>
        <taxon>Actinomycetes</taxon>
        <taxon>Micromonosporales</taxon>
        <taxon>Micromonosporaceae</taxon>
        <taxon>Couchioplanes</taxon>
    </lineage>
</organism>
<dbReference type="PANTHER" id="PTHR45947:SF3">
    <property type="entry name" value="SULFOQUINOVOSYL TRANSFERASE SQD2"/>
    <property type="match status" value="1"/>
</dbReference>
<dbReference type="Proteomes" id="UP000182486">
    <property type="component" value="Unassembled WGS sequence"/>
</dbReference>
<dbReference type="Pfam" id="PF00534">
    <property type="entry name" value="Glycos_transf_1"/>
    <property type="match status" value="1"/>
</dbReference>
<evidence type="ECO:0000256" key="2">
    <source>
        <dbReference type="ARBA" id="ARBA00022679"/>
    </source>
</evidence>
<evidence type="ECO:0008006" key="7">
    <source>
        <dbReference type="Google" id="ProtNLM"/>
    </source>
</evidence>
<evidence type="ECO:0000259" key="4">
    <source>
        <dbReference type="Pfam" id="PF13439"/>
    </source>
</evidence>
<keyword evidence="1" id="KW-0328">Glycosyltransferase</keyword>
<dbReference type="Gene3D" id="3.40.50.2000">
    <property type="entry name" value="Glycogen Phosphorylase B"/>
    <property type="match status" value="2"/>
</dbReference>
<dbReference type="EMBL" id="MEIA01000230">
    <property type="protein sequence ID" value="OJF12242.1"/>
    <property type="molecule type" value="Genomic_DNA"/>
</dbReference>
<reference evidence="5 6" key="1">
    <citation type="submission" date="2016-09" db="EMBL/GenBank/DDBJ databases">
        <title>Couchioplanes caeruleus draft genome sequence.</title>
        <authorList>
            <person name="Sheehan J."/>
            <person name="Caffrey P."/>
        </authorList>
    </citation>
    <scope>NUCLEOTIDE SEQUENCE [LARGE SCALE GENOMIC DNA]</scope>
    <source>
        <strain evidence="5 6">DSM 43634</strain>
    </source>
</reference>
<evidence type="ECO:0000259" key="3">
    <source>
        <dbReference type="Pfam" id="PF00534"/>
    </source>
</evidence>